<protein>
    <submittedName>
        <fullName evidence="1">Uncharacterized protein</fullName>
    </submittedName>
</protein>
<keyword evidence="2" id="KW-1185">Reference proteome</keyword>
<gene>
    <name evidence="1" type="ORF">O4J56_14165</name>
</gene>
<dbReference type="EMBL" id="JAQFWQ010000036">
    <property type="protein sequence ID" value="MDA2811783.1"/>
    <property type="molecule type" value="Genomic_DNA"/>
</dbReference>
<proteinExistence type="predicted"/>
<dbReference type="Proteomes" id="UP001527866">
    <property type="component" value="Unassembled WGS sequence"/>
</dbReference>
<name>A0ABT4U4A1_9ACTN</name>
<dbReference type="Gene3D" id="3.40.50.720">
    <property type="entry name" value="NAD(P)-binding Rossmann-like Domain"/>
    <property type="match status" value="1"/>
</dbReference>
<accession>A0ABT4U4A1</accession>
<organism evidence="1 2">
    <name type="scientific">Nocardiopsis endophytica</name>
    <dbReference type="NCBI Taxonomy" id="3018445"/>
    <lineage>
        <taxon>Bacteria</taxon>
        <taxon>Bacillati</taxon>
        <taxon>Actinomycetota</taxon>
        <taxon>Actinomycetes</taxon>
        <taxon>Streptosporangiales</taxon>
        <taxon>Nocardiopsidaceae</taxon>
        <taxon>Nocardiopsis</taxon>
    </lineage>
</organism>
<dbReference type="RefSeq" id="WP_270686238.1">
    <property type="nucleotide sequence ID" value="NZ_JAQFWQ010000036.1"/>
</dbReference>
<comment type="caution">
    <text evidence="1">The sequence shown here is derived from an EMBL/GenBank/DDBJ whole genome shotgun (WGS) entry which is preliminary data.</text>
</comment>
<reference evidence="1 2" key="1">
    <citation type="submission" date="2023-01" db="EMBL/GenBank/DDBJ databases">
        <title>Draft genome sequence of Nocardiopsis sp. RSe5-2 isolated from halophytes.</title>
        <authorList>
            <person name="Duangmal K."/>
            <person name="Chantavorakit T."/>
        </authorList>
    </citation>
    <scope>NUCLEOTIDE SEQUENCE [LARGE SCALE GENOMIC DNA]</scope>
    <source>
        <strain evidence="1 2">RSe5-2</strain>
    </source>
</reference>
<sequence length="173" mass="17929">MRAAFDAAPAPVVVNVAGAGLTAGSVRFDDLNLERGYGPIRAQLQAGRANDLLGRSMADDPSSRAHQLLYHPGFTRTEGGLAALPRPVRAGIAALGRVAARPVEKAVAPVVAAVDQPPARRLTAVDRGRPVDLSLPTFDPVSARRLAAATRDLVLAHYGPTPLLPEPLAPGSG</sequence>
<evidence type="ECO:0000313" key="2">
    <source>
        <dbReference type="Proteomes" id="UP001527866"/>
    </source>
</evidence>
<evidence type="ECO:0000313" key="1">
    <source>
        <dbReference type="EMBL" id="MDA2811783.1"/>
    </source>
</evidence>